<evidence type="ECO:0000313" key="1">
    <source>
        <dbReference type="EMBL" id="CAB3929316.1"/>
    </source>
</evidence>
<dbReference type="SUPFAM" id="SSF50974">
    <property type="entry name" value="Nitrous oxide reductase, N-terminal domain"/>
    <property type="match status" value="1"/>
</dbReference>
<dbReference type="Gene3D" id="2.130.10.10">
    <property type="entry name" value="YVTN repeat-like/Quinoprotein amine dehydrogenase"/>
    <property type="match status" value="2"/>
</dbReference>
<organism evidence="1 2">
    <name type="scientific">Achromobacter insolitus</name>
    <dbReference type="NCBI Taxonomy" id="217204"/>
    <lineage>
        <taxon>Bacteria</taxon>
        <taxon>Pseudomonadati</taxon>
        <taxon>Pseudomonadota</taxon>
        <taxon>Betaproteobacteria</taxon>
        <taxon>Burkholderiales</taxon>
        <taxon>Alcaligenaceae</taxon>
        <taxon>Achromobacter</taxon>
    </lineage>
</organism>
<protein>
    <recommendedName>
        <fullName evidence="3">YncE family protein</fullName>
    </recommendedName>
</protein>
<dbReference type="PANTHER" id="PTHR47197:SF3">
    <property type="entry name" value="DIHYDRO-HEME D1 DEHYDROGENASE"/>
    <property type="match status" value="1"/>
</dbReference>
<dbReference type="AlphaFoldDB" id="A0A6S7F0U2"/>
<name>A0A6S7F0U2_9BURK</name>
<dbReference type="Proteomes" id="UP000494183">
    <property type="component" value="Unassembled WGS sequence"/>
</dbReference>
<dbReference type="PANTHER" id="PTHR47197">
    <property type="entry name" value="PROTEIN NIRF"/>
    <property type="match status" value="1"/>
</dbReference>
<dbReference type="InterPro" id="IPR011045">
    <property type="entry name" value="N2O_reductase_N"/>
</dbReference>
<sequence length="377" mass="39760">MTPQGARHFLLVGNDQKVTWNDGQIQFLAPGNDSLCVYDAGADPAAPRLVATLPLPNSLFGPPVNLAVTPDQRLGLVADSMDWRERADGGWQPEPGRGLYVIDLEASPPTILQRLDLGLQPSGLSINRAGTLALVANKAGCSVSVLRIDGKHVEFCGEVDMGTPVVAVSFAADGRRAFVVKTDSHRLGVLHIDEHGAIPRVSHDPAEDLTTGLVPFNLVVSPDGALALVVEMGSPTASDGHADSVSVVDLRADPPRVIDRVMVEDGPEGIAISPDGRYAAVAIVQGSNNPSSAWFHHPRGQIVLLRISGQSVTRAGAIEVGALPEGLAFSPDSRYLYVGNFLDAEMQVLAVDDAGLTDTGTRISLPGRPASMRAQSY</sequence>
<reference evidence="1 2" key="1">
    <citation type="submission" date="2020-04" db="EMBL/GenBank/DDBJ databases">
        <authorList>
            <person name="De Canck E."/>
        </authorList>
    </citation>
    <scope>NUCLEOTIDE SEQUENCE [LARGE SCALE GENOMIC DNA]</scope>
    <source>
        <strain evidence="1 2">LMG 6000</strain>
    </source>
</reference>
<evidence type="ECO:0008006" key="3">
    <source>
        <dbReference type="Google" id="ProtNLM"/>
    </source>
</evidence>
<evidence type="ECO:0000313" key="2">
    <source>
        <dbReference type="Proteomes" id="UP000494183"/>
    </source>
</evidence>
<dbReference type="InterPro" id="IPR051200">
    <property type="entry name" value="Host-pathogen_enzymatic-act"/>
</dbReference>
<dbReference type="EMBL" id="CADILH010000001">
    <property type="protein sequence ID" value="CAB3929316.1"/>
    <property type="molecule type" value="Genomic_DNA"/>
</dbReference>
<dbReference type="RefSeq" id="WP_175202042.1">
    <property type="nucleotide sequence ID" value="NZ_CADILH010000001.1"/>
</dbReference>
<accession>A0A6S7F0U2</accession>
<dbReference type="InterPro" id="IPR015943">
    <property type="entry name" value="WD40/YVTN_repeat-like_dom_sf"/>
</dbReference>
<keyword evidence="2" id="KW-1185">Reference proteome</keyword>
<proteinExistence type="predicted"/>
<gene>
    <name evidence="1" type="ORF">LMG6000_00368</name>
</gene>